<dbReference type="InterPro" id="IPR010918">
    <property type="entry name" value="PurM-like_C_dom"/>
</dbReference>
<keyword evidence="6 8" id="KW-0067">ATP-binding</keyword>
<evidence type="ECO:0000256" key="5">
    <source>
        <dbReference type="ARBA" id="ARBA00022755"/>
    </source>
</evidence>
<feature type="binding site" evidence="8">
    <location>
        <position position="540"/>
    </location>
    <ligand>
        <name>ATP</name>
        <dbReference type="ChEBI" id="CHEBI:30616"/>
    </ligand>
</feature>
<dbReference type="PIRSF" id="PIRSF001587">
    <property type="entry name" value="FGAM_synthase_II"/>
    <property type="match status" value="1"/>
</dbReference>
<comment type="subcellular location">
    <subcellularLocation>
        <location evidence="8">Cytoplasm</location>
    </subcellularLocation>
</comment>
<feature type="domain" description="PurM-like N-terminal" evidence="9">
    <location>
        <begin position="79"/>
        <end position="193"/>
    </location>
</feature>
<comment type="caution">
    <text evidence="12">The sequence shown here is derived from an EMBL/GenBank/DDBJ whole genome shotgun (WGS) entry which is preliminary data.</text>
</comment>
<dbReference type="Pfam" id="PF18072">
    <property type="entry name" value="FGAR-AT_linker"/>
    <property type="match status" value="1"/>
</dbReference>
<feature type="active site" evidence="8">
    <location>
        <position position="52"/>
    </location>
</feature>
<feature type="domain" description="PurM-like N-terminal" evidence="9">
    <location>
        <begin position="447"/>
        <end position="564"/>
    </location>
</feature>
<feature type="binding site" evidence="8">
    <location>
        <position position="55"/>
    </location>
    <ligand>
        <name>ATP</name>
        <dbReference type="ChEBI" id="CHEBI:30616"/>
    </ligand>
</feature>
<dbReference type="InterPro" id="IPR010074">
    <property type="entry name" value="PRibForGlyAmidine_synth_PurL"/>
</dbReference>
<evidence type="ECO:0000313" key="12">
    <source>
        <dbReference type="EMBL" id="TYP92758.1"/>
    </source>
</evidence>
<accession>A0A5D3YLJ2</accession>
<feature type="binding site" evidence="8">
    <location>
        <position position="97"/>
    </location>
    <ligand>
        <name>Mg(2+)</name>
        <dbReference type="ChEBI" id="CHEBI:18420"/>
        <label>1</label>
    </ligand>
</feature>
<dbReference type="GO" id="GO:0004642">
    <property type="term" value="F:phosphoribosylformylglycinamidine synthase activity"/>
    <property type="evidence" value="ECO:0007669"/>
    <property type="project" value="UniProtKB-UniRule"/>
</dbReference>
<keyword evidence="7 8" id="KW-0460">Magnesium</keyword>
<feature type="binding site" evidence="8">
    <location>
        <position position="120"/>
    </location>
    <ligand>
        <name>substrate</name>
    </ligand>
</feature>
<evidence type="ECO:0000256" key="6">
    <source>
        <dbReference type="ARBA" id="ARBA00022840"/>
    </source>
</evidence>
<dbReference type="PANTHER" id="PTHR43555:SF1">
    <property type="entry name" value="PHOSPHORIBOSYLFORMYLGLYCINAMIDINE SYNTHASE SUBUNIT PURL"/>
    <property type="match status" value="1"/>
</dbReference>
<dbReference type="AlphaFoldDB" id="A0A5D3YLJ2"/>
<protein>
    <recommendedName>
        <fullName evidence="8">Phosphoribosylformylglycinamidine synthase subunit PurL</fullName>
        <shortName evidence="8">FGAM synthase</shortName>
        <ecNumber evidence="8">6.3.5.3</ecNumber>
    </recommendedName>
    <alternativeName>
        <fullName evidence="8">Formylglycinamide ribonucleotide amidotransferase subunit II</fullName>
        <shortName evidence="8">FGAR amidotransferase II</shortName>
        <shortName evidence="8">FGAR-AT II</shortName>
    </alternativeName>
    <alternativeName>
        <fullName evidence="8">Glutamine amidotransferase PurL</fullName>
    </alternativeName>
    <alternativeName>
        <fullName evidence="8">Phosphoribosylformylglycinamidine synthase subunit II</fullName>
    </alternativeName>
</protein>
<keyword evidence="5 8" id="KW-0658">Purine biosynthesis</keyword>
<dbReference type="OrthoDB" id="9804441at2"/>
<evidence type="ECO:0000313" key="13">
    <source>
        <dbReference type="Proteomes" id="UP000324595"/>
    </source>
</evidence>
<dbReference type="NCBIfam" id="NF002290">
    <property type="entry name" value="PRK01213.1"/>
    <property type="match status" value="1"/>
</dbReference>
<dbReference type="RefSeq" id="WP_148899445.1">
    <property type="nucleotide sequence ID" value="NZ_VNHY01000003.1"/>
</dbReference>
<feature type="binding site" evidence="8">
    <location>
        <position position="503"/>
    </location>
    <ligand>
        <name>ATP</name>
        <dbReference type="ChEBI" id="CHEBI:30616"/>
    </ligand>
</feature>
<feature type="domain" description="PurM-like C-terminal" evidence="10">
    <location>
        <begin position="580"/>
        <end position="718"/>
    </location>
</feature>
<keyword evidence="2 8" id="KW-0436">Ligase</keyword>
<feature type="binding site" evidence="8">
    <location>
        <begin position="98"/>
        <end position="101"/>
    </location>
    <ligand>
        <name>substrate</name>
    </ligand>
</feature>
<comment type="function">
    <text evidence="8">Part of the phosphoribosylformylglycinamidine synthase complex involved in the purines biosynthetic pathway. Catalyzes the ATP-dependent conversion of formylglycinamide ribonucleotide (FGAR) and glutamine to yield formylglycinamidine ribonucleotide (FGAM) and glutamate. The FGAM synthase complex is composed of three subunits. PurQ produces an ammonia molecule by converting glutamine to glutamate. PurL transfers the ammonia molecule to FGAR to form FGAM in an ATP-dependent manner. PurS interacts with PurQ and PurL and is thought to assist in the transfer of the ammonia molecule from PurQ to PurL.</text>
</comment>
<gene>
    <name evidence="8" type="primary">purL</name>
    <name evidence="12" type="ORF">LX73_2123</name>
</gene>
<evidence type="ECO:0000259" key="10">
    <source>
        <dbReference type="Pfam" id="PF02769"/>
    </source>
</evidence>
<comment type="caution">
    <text evidence="8">Lacks conserved residue(s) required for the propagation of feature annotation.</text>
</comment>
<dbReference type="InterPro" id="IPR016188">
    <property type="entry name" value="PurM-like_N"/>
</dbReference>
<dbReference type="GO" id="GO:0006189">
    <property type="term" value="P:'de novo' IMP biosynthetic process"/>
    <property type="evidence" value="ECO:0007669"/>
    <property type="project" value="UniProtKB-UniRule"/>
</dbReference>
<feature type="binding site" evidence="8">
    <location>
        <position position="543"/>
    </location>
    <ligand>
        <name>substrate</name>
    </ligand>
</feature>
<evidence type="ECO:0000256" key="2">
    <source>
        <dbReference type="ARBA" id="ARBA00022598"/>
    </source>
</evidence>
<dbReference type="Pfam" id="PF00586">
    <property type="entry name" value="AIRS"/>
    <property type="match status" value="2"/>
</dbReference>
<dbReference type="FunFam" id="3.30.1330.10:FF:000004">
    <property type="entry name" value="Phosphoribosylformylglycinamidine synthase subunit PurL"/>
    <property type="match status" value="1"/>
</dbReference>
<feature type="binding site" evidence="8">
    <location>
        <begin position="316"/>
        <end position="318"/>
    </location>
    <ligand>
        <name>substrate</name>
    </ligand>
</feature>
<dbReference type="PANTHER" id="PTHR43555">
    <property type="entry name" value="PHOSPHORIBOSYLFORMYLGLYCINAMIDINE SYNTHASE SUBUNIT PURL"/>
    <property type="match status" value="1"/>
</dbReference>
<keyword evidence="1 8" id="KW-0963">Cytoplasm</keyword>
<feature type="domain" description="Phosphoribosylformylglycinamidine synthase linker" evidence="11">
    <location>
        <begin position="16"/>
        <end position="56"/>
    </location>
</feature>
<evidence type="ECO:0000256" key="1">
    <source>
        <dbReference type="ARBA" id="ARBA00022490"/>
    </source>
</evidence>
<feature type="binding site" evidence="8">
    <location>
        <position position="244"/>
    </location>
    <ligand>
        <name>substrate</name>
    </ligand>
</feature>
<dbReference type="Gene3D" id="3.90.650.10">
    <property type="entry name" value="PurM-like C-terminal domain"/>
    <property type="match status" value="2"/>
</dbReference>
<comment type="pathway">
    <text evidence="8">Purine metabolism; IMP biosynthesis via de novo pathway; 5-amino-1-(5-phospho-D-ribosyl)imidazole from N(2)-formyl-N(1)-(5-phospho-D-ribosyl)glycinamide: step 1/2.</text>
</comment>
<dbReference type="GO" id="GO:0005524">
    <property type="term" value="F:ATP binding"/>
    <property type="evidence" value="ECO:0007669"/>
    <property type="project" value="UniProtKB-UniRule"/>
</dbReference>
<comment type="subunit">
    <text evidence="8">Monomer. Part of the FGAM synthase complex composed of 1 PurL, 1 PurQ and 2 PurS subunits.</text>
</comment>
<evidence type="ECO:0000259" key="9">
    <source>
        <dbReference type="Pfam" id="PF00586"/>
    </source>
</evidence>
<feature type="binding site" evidence="8">
    <location>
        <position position="272"/>
    </location>
    <ligand>
        <name>Mg(2+)</name>
        <dbReference type="ChEBI" id="CHEBI:18420"/>
        <label>2</label>
    </ligand>
</feature>
<evidence type="ECO:0000256" key="3">
    <source>
        <dbReference type="ARBA" id="ARBA00022723"/>
    </source>
</evidence>
<organism evidence="12 13">
    <name type="scientific">Fodinibius salinus</name>
    <dbReference type="NCBI Taxonomy" id="860790"/>
    <lineage>
        <taxon>Bacteria</taxon>
        <taxon>Pseudomonadati</taxon>
        <taxon>Balneolota</taxon>
        <taxon>Balneolia</taxon>
        <taxon>Balneolales</taxon>
        <taxon>Balneolaceae</taxon>
        <taxon>Fodinibius</taxon>
    </lineage>
</organism>
<dbReference type="EMBL" id="VNHY01000003">
    <property type="protein sequence ID" value="TYP92758.1"/>
    <property type="molecule type" value="Genomic_DNA"/>
</dbReference>
<dbReference type="CDD" id="cd02203">
    <property type="entry name" value="PurL_repeat1"/>
    <property type="match status" value="1"/>
</dbReference>
<dbReference type="InterPro" id="IPR036676">
    <property type="entry name" value="PurM-like_C_sf"/>
</dbReference>
<feature type="domain" description="PurM-like C-terminal" evidence="10">
    <location>
        <begin position="206"/>
        <end position="357"/>
    </location>
</feature>
<feature type="binding site" evidence="8">
    <location>
        <position position="541"/>
    </location>
    <ligand>
        <name>Mg(2+)</name>
        <dbReference type="ChEBI" id="CHEBI:18420"/>
        <label>1</label>
    </ligand>
</feature>
<feature type="binding site" evidence="8">
    <location>
        <position position="95"/>
    </location>
    <ligand>
        <name>ATP</name>
        <dbReference type="ChEBI" id="CHEBI:30616"/>
    </ligand>
</feature>
<keyword evidence="4 8" id="KW-0547">Nucleotide-binding</keyword>
<dbReference type="UniPathway" id="UPA00074">
    <property type="reaction ID" value="UER00128"/>
</dbReference>
<dbReference type="NCBIfam" id="TIGR01736">
    <property type="entry name" value="FGAM_synth_II"/>
    <property type="match status" value="1"/>
</dbReference>
<evidence type="ECO:0000259" key="11">
    <source>
        <dbReference type="Pfam" id="PF18072"/>
    </source>
</evidence>
<evidence type="ECO:0000256" key="4">
    <source>
        <dbReference type="ARBA" id="ARBA00022741"/>
    </source>
</evidence>
<dbReference type="Proteomes" id="UP000324595">
    <property type="component" value="Unassembled WGS sequence"/>
</dbReference>
<dbReference type="SUPFAM" id="SSF56042">
    <property type="entry name" value="PurM C-terminal domain-like"/>
    <property type="match status" value="2"/>
</dbReference>
<dbReference type="InterPro" id="IPR041609">
    <property type="entry name" value="PurL_linker"/>
</dbReference>
<comment type="similarity">
    <text evidence="8">Belongs to the FGAMS family.</text>
</comment>
<dbReference type="HAMAP" id="MF_00420">
    <property type="entry name" value="PurL_2"/>
    <property type="match status" value="1"/>
</dbReference>
<dbReference type="CDD" id="cd02204">
    <property type="entry name" value="PurL_repeat2"/>
    <property type="match status" value="1"/>
</dbReference>
<dbReference type="Pfam" id="PF02769">
    <property type="entry name" value="AIRS_C"/>
    <property type="match status" value="2"/>
</dbReference>
<dbReference type="EC" id="6.3.5.3" evidence="8"/>
<name>A0A5D3YLJ2_9BACT</name>
<keyword evidence="13" id="KW-1185">Reference proteome</keyword>
<dbReference type="Gene3D" id="3.30.1330.10">
    <property type="entry name" value="PurM-like, N-terminal domain"/>
    <property type="match status" value="2"/>
</dbReference>
<evidence type="ECO:0000256" key="8">
    <source>
        <dbReference type="HAMAP-Rule" id="MF_00420"/>
    </source>
</evidence>
<feature type="active site" description="Proton acceptor" evidence="8">
    <location>
        <position position="99"/>
    </location>
</feature>
<dbReference type="GO" id="GO:0000287">
    <property type="term" value="F:magnesium ion binding"/>
    <property type="evidence" value="ECO:0007669"/>
    <property type="project" value="UniProtKB-UniRule"/>
</dbReference>
<reference evidence="12 13" key="1">
    <citation type="submission" date="2019-07" db="EMBL/GenBank/DDBJ databases">
        <title>Genomic Encyclopedia of Archaeal and Bacterial Type Strains, Phase II (KMG-II): from individual species to whole genera.</title>
        <authorList>
            <person name="Goeker M."/>
        </authorList>
    </citation>
    <scope>NUCLEOTIDE SEQUENCE [LARGE SCALE GENOMIC DNA]</scope>
    <source>
        <strain evidence="12 13">DSM 21935</strain>
    </source>
</reference>
<feature type="binding site" evidence="8">
    <location>
        <position position="121"/>
    </location>
    <ligand>
        <name>Mg(2+)</name>
        <dbReference type="ChEBI" id="CHEBI:18420"/>
        <label>2</label>
    </ligand>
</feature>
<dbReference type="InterPro" id="IPR036921">
    <property type="entry name" value="PurM-like_N_sf"/>
</dbReference>
<evidence type="ECO:0000256" key="7">
    <source>
        <dbReference type="ARBA" id="ARBA00022842"/>
    </source>
</evidence>
<dbReference type="SUPFAM" id="SSF55326">
    <property type="entry name" value="PurM N-terminal domain-like"/>
    <property type="match status" value="2"/>
</dbReference>
<keyword evidence="3 8" id="KW-0479">Metal-binding</keyword>
<sequence>MSDTTIKEPEVTLELAKDHGLTEEEFEMAKDYLGRMPTFTELGVYSVMWSEHCSYKNSILEIKKLPNEGPQMLVDAGEENAGLVDIGDGLGCVFKVESHNHPSAIEPYEGAATGVGGIHRDIFTMGARPIASLNSLRFGDLDTPRVRFLLDGVVRGIADYGNSFGVPMVGGEIYFDEKYEGNPLVNAMSVGIVKEDETASAIAEGVGNPVIIVGSDTGRDGIHGATFASEEISEESEDKRPSVQVGDPFSEKLLLEATLEIIKNGGIVGVQDMGAAGISCSSSEMTAKGGVGMRLDLDKVPAREDGMTAYELLLSESQERMLVVAEKGREQEIIDIYEKWDLNAVVIGEVVEGENVTYVKDGEVKADIPADSLVLGGGAPRYEREATKPEYLEETQSFDMHSLDHSDDHEAIVKQLLGAANIASKRWVYEQYDTMVRTNTVNGPGASDSGVVRIKGTDKALAVKTDCNGRYVHLNPRKGGQIAVAESARNVVCSGAKPMAITNCLNFGNPYKPEVYWTFKEALAGMGDACRTFNTPVTGGNVSFYNENPEMAVFPTPVIGMLGLIEDLENDRMTPEFKNEGDIIYYMGAEREGLGASEYLHAVHDLNTGDAPEIDLDFEAQLQSTLLEAIQQNLVNAAHDISDGGLATTLAEMAMFAGKGASISVDELKNSTHEVLYSEAQSGVVVTCGKDQQSSLENHFSDNDIPFVKLGVVGDQEDDFEIADLLRLSTDEMLSIYDNVIQADMQQR</sequence>
<proteinExistence type="inferred from homology"/>
<dbReference type="GO" id="GO:0005737">
    <property type="term" value="C:cytoplasm"/>
    <property type="evidence" value="ECO:0007669"/>
    <property type="project" value="UniProtKB-SubCell"/>
</dbReference>
<comment type="catalytic activity">
    <reaction evidence="8">
        <text>N(2)-formyl-N(1)-(5-phospho-beta-D-ribosyl)glycinamide + L-glutamine + ATP + H2O = 2-formamido-N(1)-(5-O-phospho-beta-D-ribosyl)acetamidine + L-glutamate + ADP + phosphate + H(+)</text>
        <dbReference type="Rhea" id="RHEA:17129"/>
        <dbReference type="ChEBI" id="CHEBI:15377"/>
        <dbReference type="ChEBI" id="CHEBI:15378"/>
        <dbReference type="ChEBI" id="CHEBI:29985"/>
        <dbReference type="ChEBI" id="CHEBI:30616"/>
        <dbReference type="ChEBI" id="CHEBI:43474"/>
        <dbReference type="ChEBI" id="CHEBI:58359"/>
        <dbReference type="ChEBI" id="CHEBI:147286"/>
        <dbReference type="ChEBI" id="CHEBI:147287"/>
        <dbReference type="ChEBI" id="CHEBI:456216"/>
        <dbReference type="EC" id="6.3.5.3"/>
    </reaction>
</comment>